<dbReference type="PANTHER" id="PTHR13523:SF2">
    <property type="entry name" value="COILED-COIL-HELIX-COILED-COIL-HELIX DOMAIN CONTAINING 2, ISOFORM A-RELATED"/>
    <property type="match status" value="1"/>
</dbReference>
<name>A0ABC8YIY6_9POAL</name>
<dbReference type="PANTHER" id="PTHR13523">
    <property type="entry name" value="COILED-COIL-HELIX-COILED-COIL-HELIX DOMAIN CONTAINING 2/NUR77"/>
    <property type="match status" value="1"/>
</dbReference>
<evidence type="ECO:0008006" key="3">
    <source>
        <dbReference type="Google" id="ProtNLM"/>
    </source>
</evidence>
<dbReference type="InterPro" id="IPR009069">
    <property type="entry name" value="Cys_alpha_HP_mot_SF"/>
</dbReference>
<accession>A0ABC8YIY6</accession>
<reference evidence="1 2" key="2">
    <citation type="submission" date="2024-10" db="EMBL/GenBank/DDBJ databases">
        <authorList>
            <person name="Ryan C."/>
        </authorList>
    </citation>
    <scope>NUCLEOTIDE SEQUENCE [LARGE SCALE GENOMIC DNA]</scope>
</reference>
<gene>
    <name evidence="1" type="ORF">URODEC1_LOCUS34702</name>
</gene>
<sequence>MEPPSVAAAMAPQTVVQASANADPCHIHSKDFEDCLNSHEIRLGKCRDHLRLLYQCRQKALAVIEEAAAVAAPADPMGNTDSCHIPYEKLKRCVNNEEVRLGKCELHLHVLFACHLRARELWS</sequence>
<protein>
    <recommendedName>
        <fullName evidence="3">CHCH domain-containing protein</fullName>
    </recommendedName>
</protein>
<proteinExistence type="predicted"/>
<dbReference type="AlphaFoldDB" id="A0ABC8YIY6"/>
<organism evidence="1 2">
    <name type="scientific">Urochloa decumbens</name>
    <dbReference type="NCBI Taxonomy" id="240449"/>
    <lineage>
        <taxon>Eukaryota</taxon>
        <taxon>Viridiplantae</taxon>
        <taxon>Streptophyta</taxon>
        <taxon>Embryophyta</taxon>
        <taxon>Tracheophyta</taxon>
        <taxon>Spermatophyta</taxon>
        <taxon>Magnoliopsida</taxon>
        <taxon>Liliopsida</taxon>
        <taxon>Poales</taxon>
        <taxon>Poaceae</taxon>
        <taxon>PACMAD clade</taxon>
        <taxon>Panicoideae</taxon>
        <taxon>Panicodae</taxon>
        <taxon>Paniceae</taxon>
        <taxon>Melinidinae</taxon>
        <taxon>Urochloa</taxon>
    </lineage>
</organism>
<reference evidence="2" key="1">
    <citation type="submission" date="2024-06" db="EMBL/GenBank/DDBJ databases">
        <authorList>
            <person name="Ryan C."/>
        </authorList>
    </citation>
    <scope>NUCLEOTIDE SEQUENCE [LARGE SCALE GENOMIC DNA]</scope>
</reference>
<dbReference type="EMBL" id="OZ075126">
    <property type="protein sequence ID" value="CAL4944273.1"/>
    <property type="molecule type" value="Genomic_DNA"/>
</dbReference>
<dbReference type="InterPro" id="IPR055304">
    <property type="entry name" value="CHCHD2/10-like"/>
</dbReference>
<evidence type="ECO:0000313" key="2">
    <source>
        <dbReference type="Proteomes" id="UP001497457"/>
    </source>
</evidence>
<evidence type="ECO:0000313" key="1">
    <source>
        <dbReference type="EMBL" id="CAL4944273.1"/>
    </source>
</evidence>
<dbReference type="Proteomes" id="UP001497457">
    <property type="component" value="Chromosome 16b"/>
</dbReference>
<dbReference type="SUPFAM" id="SSF47072">
    <property type="entry name" value="Cysteine alpha-hairpin motif"/>
    <property type="match status" value="1"/>
</dbReference>
<dbReference type="PROSITE" id="PS51808">
    <property type="entry name" value="CHCH"/>
    <property type="match status" value="1"/>
</dbReference>
<keyword evidence="2" id="KW-1185">Reference proteome</keyword>